<protein>
    <submittedName>
        <fullName evidence="5">Insulinase</fullName>
    </submittedName>
</protein>
<organism evidence="5">
    <name type="scientific">Mimiviridae sp. ChoanoV1</name>
    <dbReference type="NCBI Taxonomy" id="2596887"/>
    <lineage>
        <taxon>Viruses</taxon>
        <taxon>Varidnaviria</taxon>
        <taxon>Bamfordvirae</taxon>
        <taxon>Nucleocytoviricota</taxon>
        <taxon>Megaviricetes</taxon>
        <taxon>Imitervirales</taxon>
        <taxon>Schizomimiviridae</taxon>
    </lineage>
</organism>
<evidence type="ECO:0000259" key="3">
    <source>
        <dbReference type="Pfam" id="PF00675"/>
    </source>
</evidence>
<evidence type="ECO:0000256" key="2">
    <source>
        <dbReference type="RuleBase" id="RU004447"/>
    </source>
</evidence>
<dbReference type="PANTHER" id="PTHR11851:SF49">
    <property type="entry name" value="MITOCHONDRIAL-PROCESSING PEPTIDASE SUBUNIT ALPHA"/>
    <property type="match status" value="1"/>
</dbReference>
<dbReference type="Pfam" id="PF05193">
    <property type="entry name" value="Peptidase_M16_C"/>
    <property type="match status" value="1"/>
</dbReference>
<dbReference type="PANTHER" id="PTHR11851">
    <property type="entry name" value="METALLOPROTEASE"/>
    <property type="match status" value="1"/>
</dbReference>
<evidence type="ECO:0000259" key="4">
    <source>
        <dbReference type="Pfam" id="PF05193"/>
    </source>
</evidence>
<comment type="similarity">
    <text evidence="1 2">Belongs to the peptidase M16 family.</text>
</comment>
<dbReference type="SUPFAM" id="SSF63411">
    <property type="entry name" value="LuxS/MPP-like metallohydrolase"/>
    <property type="match status" value="2"/>
</dbReference>
<sequence>MSQNKIIKEKLKKGKLKNGLQYILNQDNSYKSTSIFIFVRVGSKHEKEKEFGMAHFLEHLLFKGTKKFKSNIILNKEIDNLTGTTNASTGKNFTNYYIKLPTENLLKGLVVLKEMVFESIIETKEFIKEKDVVIEEMNKTFDDSESFIEDVLPYYLFKNHDLEHYIIGSKKSIKEMKRNDIMKFYKKYYIPSNCLLIISGNFKNEIENDIPKIFNIKNNDEISHIYDPYNFNHKMKIISNYREHFQITIGIAFPLFNCYDNRKYCLDILMAYLDGNMTSQLWINLREKNPLVYDSDAEYELFEEGGIFYIKYSLDKKNVFKSIEEVYKIIEKLKKEKIPAKEFKRFQKNTILNLNIDREDNTEVCNFYGENYIFGNKLITYQDVIDEYNKCSNESLYDLANYIFDYNKCIIVQLGDIDKKTFKNKVNKIFDI</sequence>
<dbReference type="InterPro" id="IPR007863">
    <property type="entry name" value="Peptidase_M16_C"/>
</dbReference>
<dbReference type="Pfam" id="PF00675">
    <property type="entry name" value="Peptidase_M16"/>
    <property type="match status" value="1"/>
</dbReference>
<dbReference type="Gene3D" id="3.30.830.10">
    <property type="entry name" value="Metalloenzyme, LuxS/M16 peptidase-like"/>
    <property type="match status" value="2"/>
</dbReference>
<reference evidence="5" key="1">
    <citation type="submission" date="2018-11" db="EMBL/GenBank/DDBJ databases">
        <title>A distinct lineage of giant viruses engineers rhodopsin photosystems in predatory marine eukaryotes.</title>
        <authorList>
            <person name="Needham D.M."/>
            <person name="Yoshizawa S."/>
            <person name="Hosaka T."/>
            <person name="Poirier C."/>
            <person name="Choi C.-J."/>
            <person name="Hehenberger E."/>
            <person name="Irwin N.A.T."/>
            <person name="Wilken S."/>
            <person name="Yung C.-M."/>
            <person name="Bachy C."/>
            <person name="Kurihara R."/>
            <person name="Nakajima Y."/>
            <person name="Kojima K."/>
            <person name="Kimura-Someya T."/>
            <person name="Leonard G."/>
            <person name="Malmstrom R.R."/>
            <person name="Mende D."/>
            <person name="Olson D.K."/>
            <person name="Sudo Y."/>
            <person name="Sudek S."/>
            <person name="Richards T.A."/>
            <person name="DeLong E.F."/>
            <person name="Keeling P.J."/>
            <person name="Santoro A.E."/>
            <person name="Shirouzu M."/>
            <person name="Iwasaki W."/>
            <person name="Worden A.Z."/>
        </authorList>
    </citation>
    <scope>NUCLEOTIDE SEQUENCE</scope>
</reference>
<dbReference type="InterPro" id="IPR050361">
    <property type="entry name" value="MPP/UQCRC_Complex"/>
</dbReference>
<dbReference type="GO" id="GO:0046872">
    <property type="term" value="F:metal ion binding"/>
    <property type="evidence" value="ECO:0007669"/>
    <property type="project" value="InterPro"/>
</dbReference>
<dbReference type="GO" id="GO:0006508">
    <property type="term" value="P:proteolysis"/>
    <property type="evidence" value="ECO:0007669"/>
    <property type="project" value="InterPro"/>
</dbReference>
<accession>A0A5B8IH88</accession>
<dbReference type="InterPro" id="IPR011765">
    <property type="entry name" value="Pept_M16_N"/>
</dbReference>
<gene>
    <name evidence="5" type="ORF">1_230</name>
</gene>
<feature type="domain" description="Peptidase M16 C-terminal" evidence="4">
    <location>
        <begin position="177"/>
        <end position="348"/>
    </location>
</feature>
<dbReference type="GO" id="GO:0004222">
    <property type="term" value="F:metalloendopeptidase activity"/>
    <property type="evidence" value="ECO:0007669"/>
    <property type="project" value="InterPro"/>
</dbReference>
<evidence type="ECO:0000313" key="5">
    <source>
        <dbReference type="EMBL" id="QDY51845.1"/>
    </source>
</evidence>
<feature type="domain" description="Peptidase M16 N-terminal" evidence="3">
    <location>
        <begin position="25"/>
        <end position="168"/>
    </location>
</feature>
<dbReference type="InterPro" id="IPR001431">
    <property type="entry name" value="Pept_M16_Zn_BS"/>
</dbReference>
<proteinExistence type="inferred from homology"/>
<evidence type="ECO:0000256" key="1">
    <source>
        <dbReference type="ARBA" id="ARBA00007261"/>
    </source>
</evidence>
<dbReference type="InterPro" id="IPR011249">
    <property type="entry name" value="Metalloenz_LuxS/M16"/>
</dbReference>
<dbReference type="EMBL" id="MK250085">
    <property type="protein sequence ID" value="QDY51845.1"/>
    <property type="molecule type" value="Genomic_DNA"/>
</dbReference>
<dbReference type="PROSITE" id="PS00143">
    <property type="entry name" value="INSULINASE"/>
    <property type="match status" value="1"/>
</dbReference>
<name>A0A5B8IH88_9VIRU</name>